<evidence type="ECO:0000256" key="5">
    <source>
        <dbReference type="ARBA" id="ARBA00022833"/>
    </source>
</evidence>
<evidence type="ECO:0000256" key="3">
    <source>
        <dbReference type="ARBA" id="ARBA00022723"/>
    </source>
</evidence>
<reference evidence="8" key="1">
    <citation type="submission" date="2018-05" db="EMBL/GenBank/DDBJ databases">
        <authorList>
            <person name="Lanie J.A."/>
            <person name="Ng W.-L."/>
            <person name="Kazmierczak K.M."/>
            <person name="Andrzejewski T.M."/>
            <person name="Davidsen T.M."/>
            <person name="Wayne K.J."/>
            <person name="Tettelin H."/>
            <person name="Glass J.I."/>
            <person name="Rusch D."/>
            <person name="Podicherti R."/>
            <person name="Tsui H.-C.T."/>
            <person name="Winkler M.E."/>
        </authorList>
    </citation>
    <scope>NUCLEOTIDE SEQUENCE</scope>
</reference>
<keyword evidence="4" id="KW-0378">Hydrolase</keyword>
<dbReference type="GO" id="GO:0004222">
    <property type="term" value="F:metalloendopeptidase activity"/>
    <property type="evidence" value="ECO:0007669"/>
    <property type="project" value="InterPro"/>
</dbReference>
<dbReference type="PANTHER" id="PTHR22726">
    <property type="entry name" value="METALLOENDOPEPTIDASE OMA1"/>
    <property type="match status" value="1"/>
</dbReference>
<evidence type="ECO:0000259" key="7">
    <source>
        <dbReference type="Pfam" id="PF01435"/>
    </source>
</evidence>
<dbReference type="EMBL" id="UINC01044185">
    <property type="protein sequence ID" value="SVB49282.1"/>
    <property type="molecule type" value="Genomic_DNA"/>
</dbReference>
<dbReference type="Gene3D" id="3.30.2010.10">
    <property type="entry name" value="Metalloproteases ('zincins'), catalytic domain"/>
    <property type="match status" value="1"/>
</dbReference>
<evidence type="ECO:0000256" key="1">
    <source>
        <dbReference type="ARBA" id="ARBA00001947"/>
    </source>
</evidence>
<protein>
    <recommendedName>
        <fullName evidence="7">Peptidase M48 domain-containing protein</fullName>
    </recommendedName>
</protein>
<dbReference type="AlphaFoldDB" id="A0A382EG23"/>
<proteinExistence type="predicted"/>
<keyword evidence="2" id="KW-0645">Protease</keyword>
<gene>
    <name evidence="8" type="ORF">METZ01_LOCUS202136</name>
</gene>
<evidence type="ECO:0000313" key="8">
    <source>
        <dbReference type="EMBL" id="SVB49282.1"/>
    </source>
</evidence>
<keyword evidence="5" id="KW-0862">Zinc</keyword>
<keyword evidence="3" id="KW-0479">Metal-binding</keyword>
<dbReference type="GO" id="GO:0046872">
    <property type="term" value="F:metal ion binding"/>
    <property type="evidence" value="ECO:0007669"/>
    <property type="project" value="UniProtKB-KW"/>
</dbReference>
<feature type="domain" description="Peptidase M48" evidence="7">
    <location>
        <begin position="30"/>
        <end position="215"/>
    </location>
</feature>
<dbReference type="PANTHER" id="PTHR22726:SF1">
    <property type="entry name" value="METALLOENDOPEPTIDASE OMA1, MITOCHONDRIAL"/>
    <property type="match status" value="1"/>
</dbReference>
<dbReference type="InterPro" id="IPR001915">
    <property type="entry name" value="Peptidase_M48"/>
</dbReference>
<dbReference type="InterPro" id="IPR051156">
    <property type="entry name" value="Mito/Outer_Membr_Metalloprot"/>
</dbReference>
<organism evidence="8">
    <name type="scientific">marine metagenome</name>
    <dbReference type="NCBI Taxonomy" id="408172"/>
    <lineage>
        <taxon>unclassified sequences</taxon>
        <taxon>metagenomes</taxon>
        <taxon>ecological metagenomes</taxon>
    </lineage>
</organism>
<dbReference type="CDD" id="cd07333">
    <property type="entry name" value="M48C_bepA_like"/>
    <property type="match status" value="1"/>
</dbReference>
<dbReference type="GO" id="GO:0016020">
    <property type="term" value="C:membrane"/>
    <property type="evidence" value="ECO:0007669"/>
    <property type="project" value="TreeGrafter"/>
</dbReference>
<evidence type="ECO:0000256" key="2">
    <source>
        <dbReference type="ARBA" id="ARBA00022670"/>
    </source>
</evidence>
<comment type="cofactor">
    <cofactor evidence="1">
        <name>Zn(2+)</name>
        <dbReference type="ChEBI" id="CHEBI:29105"/>
    </cofactor>
</comment>
<dbReference type="GO" id="GO:0051603">
    <property type="term" value="P:proteolysis involved in protein catabolic process"/>
    <property type="evidence" value="ECO:0007669"/>
    <property type="project" value="TreeGrafter"/>
</dbReference>
<feature type="non-terminal residue" evidence="8">
    <location>
        <position position="393"/>
    </location>
</feature>
<name>A0A382EG23_9ZZZZ</name>
<keyword evidence="6" id="KW-0482">Metalloprotease</keyword>
<evidence type="ECO:0000256" key="6">
    <source>
        <dbReference type="ARBA" id="ARBA00023049"/>
    </source>
</evidence>
<sequence>MSESQEIAIGREADMQIQQAMGVYESLALQEYVEDLGNKLALVSHRPDLPWQFTVVDSPAVNAFALPGGFIYLTRGIMAYLGDEAELAGVLGHEIGHVTARHTVQAYTRATGAQLGLVLGGILLPPMRNNPYGLPGFMDAAGSGLGLLLLKFGREDEMQADRLGAEYAVGGRWHPEGVVDMLSTLGRISDVSDRSGVPNWLSTHPEPEARINEVGATVAKLLEMTNSDDLRVDRSGYLDRIKGLQFGDNPEDGIIRASEFLHAPLRFGFGFPEGWDLQNNETDVIVKQPGQEIYIQLSLAENIQGSSLREIAERNMSTEGYTTVLGNQTKINGLDAHLGSYRRHVNNVGQIVAQVAHIRHDRNLFVIGGFGPVKAFTRAERDVNSTIRSFRPL</sequence>
<dbReference type="Pfam" id="PF01435">
    <property type="entry name" value="Peptidase_M48"/>
    <property type="match status" value="1"/>
</dbReference>
<evidence type="ECO:0000256" key="4">
    <source>
        <dbReference type="ARBA" id="ARBA00022801"/>
    </source>
</evidence>
<accession>A0A382EG23</accession>